<name>G0UUT8_TRYCI</name>
<dbReference type="VEuPathDB" id="TriTrypDB:TcIL3000_9_5600"/>
<dbReference type="SUPFAM" id="SSF54928">
    <property type="entry name" value="RNA-binding domain, RBD"/>
    <property type="match status" value="2"/>
</dbReference>
<feature type="region of interest" description="Disordered" evidence="4">
    <location>
        <begin position="330"/>
        <end position="423"/>
    </location>
</feature>
<evidence type="ECO:0000256" key="4">
    <source>
        <dbReference type="SAM" id="MobiDB-lite"/>
    </source>
</evidence>
<feature type="compositionally biased region" description="Polar residues" evidence="4">
    <location>
        <begin position="343"/>
        <end position="355"/>
    </location>
</feature>
<feature type="region of interest" description="Disordered" evidence="4">
    <location>
        <begin position="1"/>
        <end position="22"/>
    </location>
</feature>
<proteinExistence type="predicted"/>
<sequence>MSLTAELFGTSASPLQSNKGAESCKGTTAAVSFEPTKKAAFDIFAVAPQVKKSTRREKERLLLEKNISVRKNAGTTSHDEETNDKIFRTLFVEDLTSDNVGKEGSRRQRRRKHMSHALQENSEEDARTVFVGNLVNDVKRRTVEKIFKSCGTIESLRIRGQAVVDEGGVDENGTNARQRKVGRAIHVLRGDVKKGEHYSAVAYVLFKDKSSIQEALKKNGIVVEGRHIVVTTMDPESREYAPETSVFIGNIAYDTNEEAVRNFFVERGILDVKRIRLVRDRSTGDCKGFGYVEFESKSSVPRAIAVRGSLFCDREIRIVHVQKSKAVTLSKVSRREKRKHDTQATSVSSSAGSTRNSKKRRTEEGAKGHLAAGDQPSWMGVVTNPRKKIPKDLRPLVEGRRSVASPRPRVPVKHKVRNPEKGG</sequence>
<accession>G0UUT8</accession>
<protein>
    <submittedName>
        <fullName evidence="6">Putative RNA binding protein</fullName>
    </submittedName>
</protein>
<dbReference type="Pfam" id="PF00076">
    <property type="entry name" value="RRM_1"/>
    <property type="match status" value="1"/>
</dbReference>
<dbReference type="Gene3D" id="3.30.70.330">
    <property type="match status" value="2"/>
</dbReference>
<feature type="domain" description="RRM" evidence="5">
    <location>
        <begin position="244"/>
        <end position="323"/>
    </location>
</feature>
<dbReference type="PROSITE" id="PS50102">
    <property type="entry name" value="RRM"/>
    <property type="match status" value="2"/>
</dbReference>
<dbReference type="FunFam" id="3.30.70.330:FF:001177">
    <property type="entry name" value="Putative RNA binding protein"/>
    <property type="match status" value="1"/>
</dbReference>
<feature type="region of interest" description="Disordered" evidence="4">
    <location>
        <begin position="99"/>
        <end position="120"/>
    </location>
</feature>
<evidence type="ECO:0000256" key="1">
    <source>
        <dbReference type="ARBA" id="ARBA00022737"/>
    </source>
</evidence>
<keyword evidence="2 3" id="KW-0694">RNA-binding</keyword>
<dbReference type="EMBL" id="HE575322">
    <property type="protein sequence ID" value="CCC93152.1"/>
    <property type="molecule type" value="Genomic_DNA"/>
</dbReference>
<dbReference type="InterPro" id="IPR012677">
    <property type="entry name" value="Nucleotide-bd_a/b_plait_sf"/>
</dbReference>
<dbReference type="InterPro" id="IPR000504">
    <property type="entry name" value="RRM_dom"/>
</dbReference>
<evidence type="ECO:0000313" key="6">
    <source>
        <dbReference type="EMBL" id="CCC93152.1"/>
    </source>
</evidence>
<keyword evidence="1" id="KW-0677">Repeat</keyword>
<dbReference type="SMART" id="SM00360">
    <property type="entry name" value="RRM"/>
    <property type="match status" value="2"/>
</dbReference>
<dbReference type="AlphaFoldDB" id="G0UUT8"/>
<feature type="domain" description="RRM" evidence="5">
    <location>
        <begin position="127"/>
        <end position="235"/>
    </location>
</feature>
<feature type="compositionally biased region" description="Polar residues" evidence="4">
    <location>
        <begin position="10"/>
        <end position="22"/>
    </location>
</feature>
<evidence type="ECO:0000256" key="2">
    <source>
        <dbReference type="ARBA" id="ARBA00022884"/>
    </source>
</evidence>
<feature type="compositionally biased region" description="Basic and acidic residues" evidence="4">
    <location>
        <begin position="390"/>
        <end position="401"/>
    </location>
</feature>
<dbReference type="PANTHER" id="PTHR23236">
    <property type="entry name" value="EUKARYOTIC TRANSLATION INITIATION FACTOR 4B/4H"/>
    <property type="match status" value="1"/>
</dbReference>
<dbReference type="InterPro" id="IPR035979">
    <property type="entry name" value="RBD_domain_sf"/>
</dbReference>
<reference evidence="6" key="1">
    <citation type="journal article" date="2012" name="Proc. Natl. Acad. Sci. U.S.A.">
        <title>Antigenic diversity is generated by distinct evolutionary mechanisms in African trypanosome species.</title>
        <authorList>
            <person name="Jackson A.P."/>
            <person name="Berry A."/>
            <person name="Aslett M."/>
            <person name="Allison H.C."/>
            <person name="Burton P."/>
            <person name="Vavrova-Anderson J."/>
            <person name="Brown R."/>
            <person name="Browne H."/>
            <person name="Corton N."/>
            <person name="Hauser H."/>
            <person name="Gamble J."/>
            <person name="Gilderthorp R."/>
            <person name="Marcello L."/>
            <person name="McQuillan J."/>
            <person name="Otto T.D."/>
            <person name="Quail M.A."/>
            <person name="Sanders M.J."/>
            <person name="van Tonder A."/>
            <person name="Ginger M.L."/>
            <person name="Field M.C."/>
            <person name="Barry J.D."/>
            <person name="Hertz-Fowler C."/>
            <person name="Berriman M."/>
        </authorList>
    </citation>
    <scope>NUCLEOTIDE SEQUENCE</scope>
    <source>
        <strain evidence="6">IL3000</strain>
    </source>
</reference>
<gene>
    <name evidence="6" type="ORF">TCIL3000_9_5600</name>
</gene>
<dbReference type="GO" id="GO:0003723">
    <property type="term" value="F:RNA binding"/>
    <property type="evidence" value="ECO:0007669"/>
    <property type="project" value="UniProtKB-UniRule"/>
</dbReference>
<dbReference type="PANTHER" id="PTHR23236:SF119">
    <property type="entry name" value="NUCLEAR RNA-BINDING PROTEIN SART-3"/>
    <property type="match status" value="1"/>
</dbReference>
<organism evidence="6">
    <name type="scientific">Trypanosoma congolense (strain IL3000)</name>
    <dbReference type="NCBI Taxonomy" id="1068625"/>
    <lineage>
        <taxon>Eukaryota</taxon>
        <taxon>Discoba</taxon>
        <taxon>Euglenozoa</taxon>
        <taxon>Kinetoplastea</taxon>
        <taxon>Metakinetoplastina</taxon>
        <taxon>Trypanosomatida</taxon>
        <taxon>Trypanosomatidae</taxon>
        <taxon>Trypanosoma</taxon>
        <taxon>Nannomonas</taxon>
    </lineage>
</organism>
<evidence type="ECO:0000259" key="5">
    <source>
        <dbReference type="PROSITE" id="PS50102"/>
    </source>
</evidence>
<evidence type="ECO:0000256" key="3">
    <source>
        <dbReference type="PROSITE-ProRule" id="PRU00176"/>
    </source>
</evidence>